<feature type="transmembrane region" description="Helical" evidence="6">
    <location>
        <begin position="32"/>
        <end position="54"/>
    </location>
</feature>
<dbReference type="PROSITE" id="PS50850">
    <property type="entry name" value="MFS"/>
    <property type="match status" value="1"/>
</dbReference>
<dbReference type="EMBL" id="JANBOH010000100">
    <property type="protein sequence ID" value="KAJ1645551.1"/>
    <property type="molecule type" value="Genomic_DNA"/>
</dbReference>
<dbReference type="InterPro" id="IPR011701">
    <property type="entry name" value="MFS"/>
</dbReference>
<dbReference type="InterPro" id="IPR050930">
    <property type="entry name" value="MFS_Vesicular_Transporter"/>
</dbReference>
<dbReference type="GO" id="GO:0022857">
    <property type="term" value="F:transmembrane transporter activity"/>
    <property type="evidence" value="ECO:0007669"/>
    <property type="project" value="InterPro"/>
</dbReference>
<organism evidence="8 9">
    <name type="scientific">Coemansia asiatica</name>
    <dbReference type="NCBI Taxonomy" id="1052880"/>
    <lineage>
        <taxon>Eukaryota</taxon>
        <taxon>Fungi</taxon>
        <taxon>Fungi incertae sedis</taxon>
        <taxon>Zoopagomycota</taxon>
        <taxon>Kickxellomycotina</taxon>
        <taxon>Kickxellomycetes</taxon>
        <taxon>Kickxellales</taxon>
        <taxon>Kickxellaceae</taxon>
        <taxon>Coemansia</taxon>
    </lineage>
</organism>
<feature type="non-terminal residue" evidence="8">
    <location>
        <position position="355"/>
    </location>
</feature>
<evidence type="ECO:0000259" key="7">
    <source>
        <dbReference type="PROSITE" id="PS50850"/>
    </source>
</evidence>
<comment type="caution">
    <text evidence="8">The sequence shown here is derived from an EMBL/GenBank/DDBJ whole genome shotgun (WGS) entry which is preliminary data.</text>
</comment>
<dbReference type="PANTHER" id="PTHR23506">
    <property type="entry name" value="GH10249P"/>
    <property type="match status" value="1"/>
</dbReference>
<accession>A0A9W7XLB2</accession>
<feature type="transmembrane region" description="Helical" evidence="6">
    <location>
        <begin position="273"/>
        <end position="294"/>
    </location>
</feature>
<evidence type="ECO:0000256" key="1">
    <source>
        <dbReference type="ARBA" id="ARBA00004141"/>
    </source>
</evidence>
<dbReference type="InterPro" id="IPR036259">
    <property type="entry name" value="MFS_trans_sf"/>
</dbReference>
<evidence type="ECO:0000313" key="9">
    <source>
        <dbReference type="Proteomes" id="UP001145021"/>
    </source>
</evidence>
<dbReference type="InterPro" id="IPR020846">
    <property type="entry name" value="MFS_dom"/>
</dbReference>
<proteinExistence type="predicted"/>
<keyword evidence="5 6" id="KW-0472">Membrane</keyword>
<evidence type="ECO:0000256" key="6">
    <source>
        <dbReference type="SAM" id="Phobius"/>
    </source>
</evidence>
<feature type="domain" description="Major facilitator superfamily (MFS) profile" evidence="7">
    <location>
        <begin position="1"/>
        <end position="355"/>
    </location>
</feature>
<name>A0A9W7XLB2_9FUNG</name>
<evidence type="ECO:0000256" key="3">
    <source>
        <dbReference type="ARBA" id="ARBA00022692"/>
    </source>
</evidence>
<feature type="transmembrane region" description="Helical" evidence="6">
    <location>
        <begin position="6"/>
        <end position="25"/>
    </location>
</feature>
<keyword evidence="4 6" id="KW-1133">Transmembrane helix</keyword>
<protein>
    <recommendedName>
        <fullName evidence="7">Major facilitator superfamily (MFS) profile domain-containing protein</fullName>
    </recommendedName>
</protein>
<feature type="transmembrane region" description="Helical" evidence="6">
    <location>
        <begin position="198"/>
        <end position="220"/>
    </location>
</feature>
<dbReference type="Pfam" id="PF07690">
    <property type="entry name" value="MFS_1"/>
    <property type="match status" value="1"/>
</dbReference>
<comment type="subcellular location">
    <subcellularLocation>
        <location evidence="1">Membrane</location>
        <topology evidence="1">Multi-pass membrane protein</topology>
    </subcellularLocation>
</comment>
<dbReference type="SUPFAM" id="SSF103473">
    <property type="entry name" value="MFS general substrate transporter"/>
    <property type="match status" value="1"/>
</dbReference>
<evidence type="ECO:0000313" key="8">
    <source>
        <dbReference type="EMBL" id="KAJ1645551.1"/>
    </source>
</evidence>
<evidence type="ECO:0000256" key="4">
    <source>
        <dbReference type="ARBA" id="ARBA00022989"/>
    </source>
</evidence>
<gene>
    <name evidence="8" type="ORF">LPJ64_002892</name>
</gene>
<sequence>MQNRRIPQLTAALLYVVAGAVFFFTKHFYQIVIFRVVLGFASSIADTMLFTTVADVYPASLLGFKMAILFVFDNIGNMVGPIFGGKAYESMGVGGIGIIAMALGVVEIIMILVFVRNSLDIRQTVAKTVSLSPTTCSLDALDFESANALQIQKSNNLKQDKLDQCNNNSSTDILSCTKSTPSMESLKSTNKDVQMWRLLLKLQVLGPTVSIFVATGMQSVIETVLPLRLYDKFGYSPETIGVAFLIVGGILILSMPLVGYINDLAVSRYGEHMRYYTIAAGAFLTLISLIVTAVAGNYSVLVFGYAMFGIMSMIVIVPAQSAFGDFINSTDSDAMAQSFSLAWFAEGLANIALPP</sequence>
<feature type="transmembrane region" description="Helical" evidence="6">
    <location>
        <begin position="300"/>
        <end position="319"/>
    </location>
</feature>
<reference evidence="8" key="1">
    <citation type="submission" date="2022-07" db="EMBL/GenBank/DDBJ databases">
        <title>Phylogenomic reconstructions and comparative analyses of Kickxellomycotina fungi.</title>
        <authorList>
            <person name="Reynolds N.K."/>
            <person name="Stajich J.E."/>
            <person name="Barry K."/>
            <person name="Grigoriev I.V."/>
            <person name="Crous P."/>
            <person name="Smith M.E."/>
        </authorList>
    </citation>
    <scope>NUCLEOTIDE SEQUENCE</scope>
    <source>
        <strain evidence="8">NBRC 105413</strain>
    </source>
</reference>
<feature type="transmembrane region" description="Helical" evidence="6">
    <location>
        <begin position="93"/>
        <end position="115"/>
    </location>
</feature>
<dbReference type="AlphaFoldDB" id="A0A9W7XLB2"/>
<keyword evidence="2" id="KW-0813">Transport</keyword>
<dbReference type="GO" id="GO:0016020">
    <property type="term" value="C:membrane"/>
    <property type="evidence" value="ECO:0007669"/>
    <property type="project" value="UniProtKB-SubCell"/>
</dbReference>
<dbReference type="PANTHER" id="PTHR23506:SF23">
    <property type="entry name" value="GH10249P"/>
    <property type="match status" value="1"/>
</dbReference>
<keyword evidence="9" id="KW-1185">Reference proteome</keyword>
<dbReference type="Proteomes" id="UP001145021">
    <property type="component" value="Unassembled WGS sequence"/>
</dbReference>
<feature type="transmembrane region" description="Helical" evidence="6">
    <location>
        <begin position="240"/>
        <end position="261"/>
    </location>
</feature>
<dbReference type="Gene3D" id="1.20.1250.20">
    <property type="entry name" value="MFS general substrate transporter like domains"/>
    <property type="match status" value="1"/>
</dbReference>
<keyword evidence="3 6" id="KW-0812">Transmembrane</keyword>
<evidence type="ECO:0000256" key="2">
    <source>
        <dbReference type="ARBA" id="ARBA00022448"/>
    </source>
</evidence>
<evidence type="ECO:0000256" key="5">
    <source>
        <dbReference type="ARBA" id="ARBA00023136"/>
    </source>
</evidence>